<comment type="caution">
    <text evidence="1">The sequence shown here is derived from an EMBL/GenBank/DDBJ whole genome shotgun (WGS) entry which is preliminary data.</text>
</comment>
<protein>
    <submittedName>
        <fullName evidence="1">Uncharacterized protein</fullName>
    </submittedName>
</protein>
<dbReference type="Proteomes" id="UP000007993">
    <property type="component" value="Unassembled WGS sequence"/>
</dbReference>
<evidence type="ECO:0000313" key="2">
    <source>
        <dbReference type="Proteomes" id="UP000007993"/>
    </source>
</evidence>
<proteinExistence type="predicted"/>
<dbReference type="EMBL" id="AMCW01000174">
    <property type="protein sequence ID" value="EKJ98591.1"/>
    <property type="molecule type" value="Genomic_DNA"/>
</dbReference>
<reference evidence="1 2" key="1">
    <citation type="journal article" date="2013" name="Mar. Genomics">
        <title>Expression of sulfatases in Rhodopirellula baltica and the diversity of sulfatases in the genus Rhodopirellula.</title>
        <authorList>
            <person name="Wegner C.E."/>
            <person name="Richter-Heitmann T."/>
            <person name="Klindworth A."/>
            <person name="Klockow C."/>
            <person name="Richter M."/>
            <person name="Achstetter T."/>
            <person name="Glockner F.O."/>
            <person name="Harder J."/>
        </authorList>
    </citation>
    <scope>NUCLEOTIDE SEQUENCE [LARGE SCALE GENOMIC DNA]</scope>
    <source>
        <strain evidence="1 2">SH28</strain>
    </source>
</reference>
<dbReference type="AlphaFoldDB" id="K5CWW1"/>
<organism evidence="1 2">
    <name type="scientific">Rhodopirellula baltica SH28</name>
    <dbReference type="NCBI Taxonomy" id="993517"/>
    <lineage>
        <taxon>Bacteria</taxon>
        <taxon>Pseudomonadati</taxon>
        <taxon>Planctomycetota</taxon>
        <taxon>Planctomycetia</taxon>
        <taxon>Pirellulales</taxon>
        <taxon>Pirellulaceae</taxon>
        <taxon>Rhodopirellula</taxon>
    </lineage>
</organism>
<accession>K5CWW1</accession>
<evidence type="ECO:0000313" key="1">
    <source>
        <dbReference type="EMBL" id="EKJ98591.1"/>
    </source>
</evidence>
<sequence>MVAERLAARRSRRIRRGGLRLGRGRITWLFQPTGRGPFCTGTSRRLRSGWSRERGCGVGVGVCWCIRGVSCHHGVPSHGNAFLRTVKHV</sequence>
<name>K5CWW1_RHOBT</name>
<gene>
    <name evidence="1" type="ORF">RBSH_06050</name>
</gene>
<dbReference type="PATRIC" id="fig|993517.3.peg.6553"/>